<evidence type="ECO:0000313" key="4">
    <source>
        <dbReference type="EMBL" id="CAG8509649.1"/>
    </source>
</evidence>
<dbReference type="EMBL" id="CAJVPI010000261">
    <property type="protein sequence ID" value="CAG8509649.1"/>
    <property type="molecule type" value="Genomic_DNA"/>
</dbReference>
<sequence length="169" mass="17503">MRLALSTFSHSFRLSALYLFVLLLLSISSLTSADGNCDTCGQTVTLVAPCLSSQGNSQFQTSEQTATTSFVDPTLANCQCTNSYLAAYQSSKGLSTSGLTQTGDINNDCRKLGTTGLTLPPGSSTSGSASGSTSMRLNGPSMNYAILVPKVLSMAGSFVVVGILSQMIS</sequence>
<reference evidence="4" key="1">
    <citation type="submission" date="2021-06" db="EMBL/GenBank/DDBJ databases">
        <authorList>
            <person name="Kallberg Y."/>
            <person name="Tangrot J."/>
            <person name="Rosling A."/>
        </authorList>
    </citation>
    <scope>NUCLEOTIDE SEQUENCE</scope>
    <source>
        <strain evidence="4">BR232B</strain>
    </source>
</reference>
<gene>
    <name evidence="4" type="ORF">PBRASI_LOCUS3043</name>
</gene>
<feature type="transmembrane region" description="Helical" evidence="2">
    <location>
        <begin position="144"/>
        <end position="164"/>
    </location>
</feature>
<accession>A0A9N9F4Q5</accession>
<evidence type="ECO:0000256" key="1">
    <source>
        <dbReference type="SAM" id="MobiDB-lite"/>
    </source>
</evidence>
<organism evidence="4 5">
    <name type="scientific">Paraglomus brasilianum</name>
    <dbReference type="NCBI Taxonomy" id="144538"/>
    <lineage>
        <taxon>Eukaryota</taxon>
        <taxon>Fungi</taxon>
        <taxon>Fungi incertae sedis</taxon>
        <taxon>Mucoromycota</taxon>
        <taxon>Glomeromycotina</taxon>
        <taxon>Glomeromycetes</taxon>
        <taxon>Paraglomerales</taxon>
        <taxon>Paraglomeraceae</taxon>
        <taxon>Paraglomus</taxon>
    </lineage>
</organism>
<evidence type="ECO:0000313" key="5">
    <source>
        <dbReference type="Proteomes" id="UP000789739"/>
    </source>
</evidence>
<keyword evidence="5" id="KW-1185">Reference proteome</keyword>
<comment type="caution">
    <text evidence="4">The sequence shown here is derived from an EMBL/GenBank/DDBJ whole genome shotgun (WGS) entry which is preliminary data.</text>
</comment>
<keyword evidence="3" id="KW-0732">Signal</keyword>
<dbReference type="Proteomes" id="UP000789739">
    <property type="component" value="Unassembled WGS sequence"/>
</dbReference>
<keyword evidence="2" id="KW-1133">Transmembrane helix</keyword>
<keyword evidence="2" id="KW-0812">Transmembrane</keyword>
<feature type="region of interest" description="Disordered" evidence="1">
    <location>
        <begin position="115"/>
        <end position="134"/>
    </location>
</feature>
<proteinExistence type="predicted"/>
<name>A0A9N9F4Q5_9GLOM</name>
<evidence type="ECO:0000256" key="2">
    <source>
        <dbReference type="SAM" id="Phobius"/>
    </source>
</evidence>
<dbReference type="OrthoDB" id="10532795at2759"/>
<keyword evidence="2" id="KW-0472">Membrane</keyword>
<protein>
    <submittedName>
        <fullName evidence="4">5652_t:CDS:1</fullName>
    </submittedName>
</protein>
<evidence type="ECO:0000256" key="3">
    <source>
        <dbReference type="SAM" id="SignalP"/>
    </source>
</evidence>
<feature type="signal peptide" evidence="3">
    <location>
        <begin position="1"/>
        <end position="33"/>
    </location>
</feature>
<dbReference type="AlphaFoldDB" id="A0A9N9F4Q5"/>
<feature type="chain" id="PRO_5040515906" evidence="3">
    <location>
        <begin position="34"/>
        <end position="169"/>
    </location>
</feature>